<feature type="domain" description="Flagellar hook-length control protein-like C-terminal" evidence="1">
    <location>
        <begin position="206"/>
        <end position="264"/>
    </location>
</feature>
<dbReference type="OrthoDB" id="7056260at2"/>
<dbReference type="Proteomes" id="UP000199391">
    <property type="component" value="Unassembled WGS sequence"/>
</dbReference>
<dbReference type="Gene3D" id="3.30.750.140">
    <property type="match status" value="1"/>
</dbReference>
<dbReference type="InterPro" id="IPR038610">
    <property type="entry name" value="FliK-like_C_sf"/>
</dbReference>
<proteinExistence type="predicted"/>
<protein>
    <submittedName>
        <fullName evidence="2">Hook-length control protein FliK</fullName>
    </submittedName>
</protein>
<dbReference type="InterPro" id="IPR021136">
    <property type="entry name" value="Flagellar_hook_control-like_C"/>
</dbReference>
<gene>
    <name evidence="2" type="ORF">SAMN05216552_1006168</name>
</gene>
<organism evidence="2 3">
    <name type="scientific">Pseudoduganella namucuonensis</name>
    <dbReference type="NCBI Taxonomy" id="1035707"/>
    <lineage>
        <taxon>Bacteria</taxon>
        <taxon>Pseudomonadati</taxon>
        <taxon>Pseudomonadota</taxon>
        <taxon>Betaproteobacteria</taxon>
        <taxon>Burkholderiales</taxon>
        <taxon>Oxalobacteraceae</taxon>
        <taxon>Telluria group</taxon>
        <taxon>Pseudoduganella</taxon>
    </lineage>
</organism>
<evidence type="ECO:0000313" key="2">
    <source>
        <dbReference type="EMBL" id="SFU63855.1"/>
    </source>
</evidence>
<name>A0A1I7HSY8_9BURK</name>
<dbReference type="EMBL" id="FPBO01000006">
    <property type="protein sequence ID" value="SFU63855.1"/>
    <property type="molecule type" value="Genomic_DNA"/>
</dbReference>
<dbReference type="RefSeq" id="WP_093555165.1">
    <property type="nucleotide sequence ID" value="NZ_FPBO01000006.1"/>
</dbReference>
<reference evidence="3" key="1">
    <citation type="submission" date="2016-10" db="EMBL/GenBank/DDBJ databases">
        <authorList>
            <person name="Varghese N."/>
            <person name="Submissions S."/>
        </authorList>
    </citation>
    <scope>NUCLEOTIDE SEQUENCE [LARGE SCALE GENOMIC DNA]</scope>
    <source>
        <strain evidence="3">CGMCC 1.11014</strain>
    </source>
</reference>
<evidence type="ECO:0000259" key="1">
    <source>
        <dbReference type="Pfam" id="PF02120"/>
    </source>
</evidence>
<keyword evidence="3" id="KW-1185">Reference proteome</keyword>
<evidence type="ECO:0000313" key="3">
    <source>
        <dbReference type="Proteomes" id="UP000199391"/>
    </source>
</evidence>
<sequence length="318" mass="34577">MAIDRLSPPAATLTIPERIVREQPGQAQVIPPVATVAGEEASFTLPPGLPAAIGALVDAPDGVLRQNGPGALAGLLQAQSGHLADPASLRPDQLQMSRQLVWQQPDAATMAISWQVMVRTYGEQRAALQDQAAGQKLPSGLFMTEHAQAVVRDGREGRAAPAMVSELESWRFAVYAWGAEKLVLRVVSRDPGEEEEPRRRRARIAIRLELHLPGMGKVLVQMEPSGDGVVLEIGANQNAAMQYMRDLLPQLAAIISRNGLSLVRCHLMRELAPVREEYNNPTRVQTAMLTQSVFKSMAEVAVLLSQPQQPRDLFSESA</sequence>
<accession>A0A1I7HSY8</accession>
<dbReference type="AlphaFoldDB" id="A0A1I7HSY8"/>
<dbReference type="Pfam" id="PF02120">
    <property type="entry name" value="Flg_hook"/>
    <property type="match status" value="1"/>
</dbReference>